<dbReference type="AlphaFoldDB" id="A0A5C5VM31"/>
<evidence type="ECO:0000313" key="2">
    <source>
        <dbReference type="Proteomes" id="UP000318878"/>
    </source>
</evidence>
<keyword evidence="2" id="KW-1185">Reference proteome</keyword>
<comment type="caution">
    <text evidence="1">The sequence shown here is derived from an EMBL/GenBank/DDBJ whole genome shotgun (WGS) entry which is preliminary data.</text>
</comment>
<accession>A0A5C5VM31</accession>
<sequence length="170" mass="18675">MQVVMNAIRRRRTLILAALISTSLCLVWVCWGVSFFADGSQDLQVGPVRSDIGGLRKLCTLPPNIKACKWQVHSRMDGAGFGDWGLYAAVELDDPDVFDWGEELGEAKVGELPTWMLDFAGERRSNAESKDSATIPGVMYGPAAAAKSPLLNGRLIKTPQKRLLLILWTT</sequence>
<organism evidence="1 2">
    <name type="scientific">Blastopirellula retiformator</name>
    <dbReference type="NCBI Taxonomy" id="2527970"/>
    <lineage>
        <taxon>Bacteria</taxon>
        <taxon>Pseudomonadati</taxon>
        <taxon>Planctomycetota</taxon>
        <taxon>Planctomycetia</taxon>
        <taxon>Pirellulales</taxon>
        <taxon>Pirellulaceae</taxon>
        <taxon>Blastopirellula</taxon>
    </lineage>
</organism>
<dbReference type="EMBL" id="SJPF01000001">
    <property type="protein sequence ID" value="TWT39578.1"/>
    <property type="molecule type" value="Genomic_DNA"/>
</dbReference>
<gene>
    <name evidence="1" type="ORF">Enr8_12780</name>
</gene>
<proteinExistence type="predicted"/>
<protein>
    <submittedName>
        <fullName evidence="1">Uncharacterized protein</fullName>
    </submittedName>
</protein>
<name>A0A5C5VM31_9BACT</name>
<reference evidence="1 2" key="1">
    <citation type="submission" date="2019-02" db="EMBL/GenBank/DDBJ databases">
        <title>Deep-cultivation of Planctomycetes and their phenomic and genomic characterization uncovers novel biology.</title>
        <authorList>
            <person name="Wiegand S."/>
            <person name="Jogler M."/>
            <person name="Boedeker C."/>
            <person name="Pinto D."/>
            <person name="Vollmers J."/>
            <person name="Rivas-Marin E."/>
            <person name="Kohn T."/>
            <person name="Peeters S.H."/>
            <person name="Heuer A."/>
            <person name="Rast P."/>
            <person name="Oberbeckmann S."/>
            <person name="Bunk B."/>
            <person name="Jeske O."/>
            <person name="Meyerdierks A."/>
            <person name="Storesund J.E."/>
            <person name="Kallscheuer N."/>
            <person name="Luecker S."/>
            <person name="Lage O.M."/>
            <person name="Pohl T."/>
            <person name="Merkel B.J."/>
            <person name="Hornburger P."/>
            <person name="Mueller R.-W."/>
            <person name="Bruemmer F."/>
            <person name="Labrenz M."/>
            <person name="Spormann A.M."/>
            <person name="Op Den Camp H."/>
            <person name="Overmann J."/>
            <person name="Amann R."/>
            <person name="Jetten M.S.M."/>
            <person name="Mascher T."/>
            <person name="Medema M.H."/>
            <person name="Devos D.P."/>
            <person name="Kaster A.-K."/>
            <person name="Ovreas L."/>
            <person name="Rohde M."/>
            <person name="Galperin M.Y."/>
            <person name="Jogler C."/>
        </authorList>
    </citation>
    <scope>NUCLEOTIDE SEQUENCE [LARGE SCALE GENOMIC DNA]</scope>
    <source>
        <strain evidence="1 2">Enr8</strain>
    </source>
</reference>
<evidence type="ECO:0000313" key="1">
    <source>
        <dbReference type="EMBL" id="TWT39578.1"/>
    </source>
</evidence>
<dbReference type="Proteomes" id="UP000318878">
    <property type="component" value="Unassembled WGS sequence"/>
</dbReference>